<reference evidence="1" key="1">
    <citation type="submission" date="2020-04" db="EMBL/GenBank/DDBJ databases">
        <authorList>
            <person name="Chiriac C."/>
            <person name="Salcher M."/>
            <person name="Ghai R."/>
            <person name="Kavagutti S V."/>
        </authorList>
    </citation>
    <scope>NUCLEOTIDE SEQUENCE</scope>
</reference>
<evidence type="ECO:0000313" key="1">
    <source>
        <dbReference type="EMBL" id="CAB4129750.1"/>
    </source>
</evidence>
<gene>
    <name evidence="1" type="ORF">UFOVP115_108</name>
</gene>
<organism evidence="1">
    <name type="scientific">uncultured Caudovirales phage</name>
    <dbReference type="NCBI Taxonomy" id="2100421"/>
    <lineage>
        <taxon>Viruses</taxon>
        <taxon>Duplodnaviria</taxon>
        <taxon>Heunggongvirae</taxon>
        <taxon>Uroviricota</taxon>
        <taxon>Caudoviricetes</taxon>
        <taxon>Peduoviridae</taxon>
        <taxon>Maltschvirus</taxon>
        <taxon>Maltschvirus maltsch</taxon>
    </lineage>
</organism>
<sequence length="118" mass="13185">MLVTPATATFTSPRSIVSAWGTTFDSLETLAGYIKTNADEFYLGAVPYLFDLGEVIDGEAILYVTCRFSAKCDINDREACECELDYESIDLYHRSFESIHESVEAVAVKFIDYITAQN</sequence>
<name>A0A6J5LA29_9CAUD</name>
<dbReference type="EMBL" id="LR796236">
    <property type="protein sequence ID" value="CAB4129750.1"/>
    <property type="molecule type" value="Genomic_DNA"/>
</dbReference>
<accession>A0A6J5LA29</accession>
<protein>
    <submittedName>
        <fullName evidence="1">Uncharacterized protein</fullName>
    </submittedName>
</protein>
<proteinExistence type="predicted"/>